<protein>
    <submittedName>
        <fullName evidence="2">Uncharacterized protein</fullName>
    </submittedName>
</protein>
<organism evidence="2 3">
    <name type="scientific">Octopus vulgaris</name>
    <name type="common">Common octopus</name>
    <dbReference type="NCBI Taxonomy" id="6645"/>
    <lineage>
        <taxon>Eukaryota</taxon>
        <taxon>Metazoa</taxon>
        <taxon>Spiralia</taxon>
        <taxon>Lophotrochozoa</taxon>
        <taxon>Mollusca</taxon>
        <taxon>Cephalopoda</taxon>
        <taxon>Coleoidea</taxon>
        <taxon>Octopodiformes</taxon>
        <taxon>Octopoda</taxon>
        <taxon>Incirrata</taxon>
        <taxon>Octopodidae</taxon>
        <taxon>Octopus</taxon>
    </lineage>
</organism>
<keyword evidence="3" id="KW-1185">Reference proteome</keyword>
<reference evidence="2" key="1">
    <citation type="submission" date="2023-08" db="EMBL/GenBank/DDBJ databases">
        <authorList>
            <person name="Alioto T."/>
            <person name="Alioto T."/>
            <person name="Gomez Garrido J."/>
        </authorList>
    </citation>
    <scope>NUCLEOTIDE SEQUENCE</scope>
</reference>
<accession>A0AA36AX68</accession>
<sequence length="287" mass="33521">MERNKTQSGETTEENKKEKKKEHEGKNSALKEKENKEKEITVKRQEKGNDSTLKENENKGKNLTEKEQNSQGREAIEKEPKQSQEKGKDSTLKEREKTGKEHKAQGRETTDKELKRQEKEKEKKESKKREREKPREESKEEISSKRKTRENTGLNRWYKFYGTLVQHKCSEEMEELIDRTEGYSWVKMGTKWEETGALIHEDSADAFVETSGKNVLCYVRRVNVPLRNPFSPIPIPPIVQTRTKGSDNGLHSLSNIAEFDTVDISQRLWENVGWKENEADGHFRNKD</sequence>
<name>A0AA36AX68_OCTVU</name>
<dbReference type="EMBL" id="OX597818">
    <property type="protein sequence ID" value="CAI9723236.1"/>
    <property type="molecule type" value="Genomic_DNA"/>
</dbReference>
<evidence type="ECO:0000256" key="1">
    <source>
        <dbReference type="SAM" id="MobiDB-lite"/>
    </source>
</evidence>
<proteinExistence type="predicted"/>
<evidence type="ECO:0000313" key="3">
    <source>
        <dbReference type="Proteomes" id="UP001162480"/>
    </source>
</evidence>
<evidence type="ECO:0000313" key="2">
    <source>
        <dbReference type="EMBL" id="CAI9723236.1"/>
    </source>
</evidence>
<dbReference type="Proteomes" id="UP001162480">
    <property type="component" value="Chromosome 5"/>
</dbReference>
<dbReference type="AlphaFoldDB" id="A0AA36AX68"/>
<feature type="region of interest" description="Disordered" evidence="1">
    <location>
        <begin position="1"/>
        <end position="149"/>
    </location>
</feature>
<gene>
    <name evidence="2" type="ORF">OCTVUL_1B028677</name>
</gene>
<feature type="compositionally biased region" description="Basic and acidic residues" evidence="1">
    <location>
        <begin position="13"/>
        <end position="144"/>
    </location>
</feature>